<dbReference type="SUPFAM" id="SSF54637">
    <property type="entry name" value="Thioesterase/thiol ester dehydrase-isomerase"/>
    <property type="match status" value="1"/>
</dbReference>
<accession>A0A810KUS2</accession>
<evidence type="ECO:0000256" key="2">
    <source>
        <dbReference type="ARBA" id="ARBA00022801"/>
    </source>
</evidence>
<dbReference type="NCBIfam" id="TIGR00369">
    <property type="entry name" value="unchar_dom_1"/>
    <property type="match status" value="1"/>
</dbReference>
<evidence type="ECO:0000256" key="1">
    <source>
        <dbReference type="ARBA" id="ARBA00008324"/>
    </source>
</evidence>
<keyword evidence="5" id="KW-1185">Reference proteome</keyword>
<reference evidence="4" key="1">
    <citation type="submission" date="2020-08" db="EMBL/GenBank/DDBJ databases">
        <title>Whole genome shotgun sequence of Actinocatenispora sera NBRC 101916.</title>
        <authorList>
            <person name="Komaki H."/>
            <person name="Tamura T."/>
        </authorList>
    </citation>
    <scope>NUCLEOTIDE SEQUENCE</scope>
    <source>
        <strain evidence="4">NBRC 101916</strain>
    </source>
</reference>
<dbReference type="InterPro" id="IPR029069">
    <property type="entry name" value="HotDog_dom_sf"/>
</dbReference>
<feature type="domain" description="Thioesterase" evidence="3">
    <location>
        <begin position="100"/>
        <end position="177"/>
    </location>
</feature>
<dbReference type="PANTHER" id="PTHR43240">
    <property type="entry name" value="1,4-DIHYDROXY-2-NAPHTHOYL-COA THIOESTERASE 1"/>
    <property type="match status" value="1"/>
</dbReference>
<dbReference type="PANTHER" id="PTHR43240:SF5">
    <property type="entry name" value="1,4-DIHYDROXY-2-NAPHTHOYL-COA THIOESTERASE 1"/>
    <property type="match status" value="1"/>
</dbReference>
<dbReference type="CDD" id="cd03443">
    <property type="entry name" value="PaaI_thioesterase"/>
    <property type="match status" value="1"/>
</dbReference>
<organism evidence="4 5">
    <name type="scientific">Actinocatenispora sera</name>
    <dbReference type="NCBI Taxonomy" id="390989"/>
    <lineage>
        <taxon>Bacteria</taxon>
        <taxon>Bacillati</taxon>
        <taxon>Actinomycetota</taxon>
        <taxon>Actinomycetes</taxon>
        <taxon>Micromonosporales</taxon>
        <taxon>Micromonosporaceae</taxon>
        <taxon>Actinocatenispora</taxon>
    </lineage>
</organism>
<dbReference type="GO" id="GO:0005829">
    <property type="term" value="C:cytosol"/>
    <property type="evidence" value="ECO:0007669"/>
    <property type="project" value="TreeGrafter"/>
</dbReference>
<keyword evidence="2" id="KW-0378">Hydrolase</keyword>
<proteinExistence type="inferred from homology"/>
<dbReference type="KEGG" id="aser:Asera_08920"/>
<dbReference type="Gene3D" id="3.10.129.10">
    <property type="entry name" value="Hotdog Thioesterase"/>
    <property type="match status" value="1"/>
</dbReference>
<dbReference type="AlphaFoldDB" id="A0A810KUS2"/>
<evidence type="ECO:0000313" key="4">
    <source>
        <dbReference type="EMBL" id="BCJ26784.1"/>
    </source>
</evidence>
<protein>
    <recommendedName>
        <fullName evidence="3">Thioesterase domain-containing protein</fullName>
    </recommendedName>
</protein>
<evidence type="ECO:0000313" key="5">
    <source>
        <dbReference type="Proteomes" id="UP000680750"/>
    </source>
</evidence>
<dbReference type="GO" id="GO:0061522">
    <property type="term" value="F:1,4-dihydroxy-2-naphthoyl-CoA thioesterase activity"/>
    <property type="evidence" value="ECO:0007669"/>
    <property type="project" value="TreeGrafter"/>
</dbReference>
<dbReference type="Pfam" id="PF03061">
    <property type="entry name" value="4HBT"/>
    <property type="match status" value="1"/>
</dbReference>
<dbReference type="InterPro" id="IPR006683">
    <property type="entry name" value="Thioestr_dom"/>
</dbReference>
<gene>
    <name evidence="4" type="ORF">Asera_08920</name>
</gene>
<sequence length="192" mass="19259">MVVCGTCRGTTFPAGRQAGSVAGMADDETVRGGAVDAGETAGVHERAAAGVDERAVTAATLSEVFESMGALADRMGVEVLSAAPDRVVGRMPVVGNTQPYGLLHGGASCVLAETVGSVGAALHAGPGGRAVGIELNASHHLGVRDGSVTATATALRLGRSLATYEIEVVDDAGRRVCTARLSCMIQRSTIAG</sequence>
<name>A0A810KUS2_9ACTN</name>
<evidence type="ECO:0000259" key="3">
    <source>
        <dbReference type="Pfam" id="PF03061"/>
    </source>
</evidence>
<dbReference type="InterPro" id="IPR003736">
    <property type="entry name" value="PAAI_dom"/>
</dbReference>
<dbReference type="EMBL" id="AP023354">
    <property type="protein sequence ID" value="BCJ26784.1"/>
    <property type="molecule type" value="Genomic_DNA"/>
</dbReference>
<dbReference type="Proteomes" id="UP000680750">
    <property type="component" value="Chromosome"/>
</dbReference>
<comment type="similarity">
    <text evidence="1">Belongs to the thioesterase PaaI family.</text>
</comment>